<keyword evidence="3" id="KW-1185">Reference proteome</keyword>
<reference evidence="3" key="1">
    <citation type="journal article" date="2013" name="Nat. Genet.">
        <title>The duck genome and transcriptome provide insight into an avian influenza virus reservoir species.</title>
        <authorList>
            <person name="Huang Y."/>
            <person name="Li Y."/>
            <person name="Burt D.W."/>
            <person name="Chen H."/>
            <person name="Zhang Y."/>
            <person name="Qian W."/>
            <person name="Kim H."/>
            <person name="Gan S."/>
            <person name="Zhao Y."/>
            <person name="Li J."/>
            <person name="Yi K."/>
            <person name="Feng H."/>
            <person name="Zhu P."/>
            <person name="Li B."/>
            <person name="Liu Q."/>
            <person name="Fairley S."/>
            <person name="Magor K.E."/>
            <person name="Du Z."/>
            <person name="Hu X."/>
            <person name="Goodman L."/>
            <person name="Tafer H."/>
            <person name="Vignal A."/>
            <person name="Lee T."/>
            <person name="Kim K.W."/>
            <person name="Sheng Z."/>
            <person name="An Y."/>
            <person name="Searle S."/>
            <person name="Herrero J."/>
            <person name="Groenen M.A."/>
            <person name="Crooijmans R.P."/>
            <person name="Faraut T."/>
            <person name="Cai Q."/>
            <person name="Webster R.G."/>
            <person name="Aldridge J.R."/>
            <person name="Warren W.C."/>
            <person name="Bartschat S."/>
            <person name="Kehr S."/>
            <person name="Marz M."/>
            <person name="Stadler P.F."/>
            <person name="Smith J."/>
            <person name="Kraus R.H."/>
            <person name="Zhao Y."/>
            <person name="Ren L."/>
            <person name="Fei J."/>
            <person name="Morisson M."/>
            <person name="Kaiser P."/>
            <person name="Griffin D.K."/>
            <person name="Rao M."/>
            <person name="Pitel F."/>
            <person name="Wang J."/>
            <person name="Li N."/>
        </authorList>
    </citation>
    <scope>NUCLEOTIDE SEQUENCE [LARGE SCALE GENOMIC DNA]</scope>
</reference>
<sequence length="42" mass="4591">KAKRKKQAAPEKPVKKQKTGESSKGAASSKQSSNKDENMFQV</sequence>
<feature type="compositionally biased region" description="Basic and acidic residues" evidence="1">
    <location>
        <begin position="8"/>
        <end position="21"/>
    </location>
</feature>
<proteinExistence type="predicted"/>
<feature type="compositionally biased region" description="Basic and acidic residues" evidence="1">
    <location>
        <begin position="33"/>
        <end position="42"/>
    </location>
</feature>
<dbReference type="EMBL" id="KB750682">
    <property type="protein sequence ID" value="EOA93023.1"/>
    <property type="molecule type" value="Genomic_DNA"/>
</dbReference>
<feature type="compositionally biased region" description="Low complexity" evidence="1">
    <location>
        <begin position="22"/>
        <end position="32"/>
    </location>
</feature>
<feature type="non-terminal residue" evidence="2">
    <location>
        <position position="42"/>
    </location>
</feature>
<evidence type="ECO:0008006" key="4">
    <source>
        <dbReference type="Google" id="ProtNLM"/>
    </source>
</evidence>
<evidence type="ECO:0000256" key="1">
    <source>
        <dbReference type="SAM" id="MobiDB-lite"/>
    </source>
</evidence>
<organism evidence="2 3">
    <name type="scientific">Anas platyrhynchos</name>
    <name type="common">Mallard</name>
    <name type="synonym">Anas boschas</name>
    <dbReference type="NCBI Taxonomy" id="8839"/>
    <lineage>
        <taxon>Eukaryota</taxon>
        <taxon>Metazoa</taxon>
        <taxon>Chordata</taxon>
        <taxon>Craniata</taxon>
        <taxon>Vertebrata</taxon>
        <taxon>Euteleostomi</taxon>
        <taxon>Archelosauria</taxon>
        <taxon>Archosauria</taxon>
        <taxon>Dinosauria</taxon>
        <taxon>Saurischia</taxon>
        <taxon>Theropoda</taxon>
        <taxon>Coelurosauria</taxon>
        <taxon>Aves</taxon>
        <taxon>Neognathae</taxon>
        <taxon>Galloanserae</taxon>
        <taxon>Anseriformes</taxon>
        <taxon>Anatidae</taxon>
        <taxon>Anatinae</taxon>
        <taxon>Anas</taxon>
    </lineage>
</organism>
<accession>R0KIP8</accession>
<dbReference type="AlphaFoldDB" id="R0KIP8"/>
<feature type="region of interest" description="Disordered" evidence="1">
    <location>
        <begin position="1"/>
        <end position="42"/>
    </location>
</feature>
<feature type="non-terminal residue" evidence="2">
    <location>
        <position position="1"/>
    </location>
</feature>
<dbReference type="Proteomes" id="UP000296049">
    <property type="component" value="Unassembled WGS sequence"/>
</dbReference>
<evidence type="ECO:0000313" key="3">
    <source>
        <dbReference type="Proteomes" id="UP000296049"/>
    </source>
</evidence>
<evidence type="ECO:0000313" key="2">
    <source>
        <dbReference type="EMBL" id="EOA93023.1"/>
    </source>
</evidence>
<gene>
    <name evidence="2" type="ORF">Anapl_18898</name>
</gene>
<name>R0KIP8_ANAPL</name>
<protein>
    <recommendedName>
        <fullName evidence="4">TCP4 polymerase</fullName>
    </recommendedName>
</protein>